<dbReference type="GO" id="GO:0016788">
    <property type="term" value="F:hydrolase activity, acting on ester bonds"/>
    <property type="evidence" value="ECO:0007669"/>
    <property type="project" value="InterPro"/>
</dbReference>
<dbReference type="GO" id="GO:0004536">
    <property type="term" value="F:DNA nuclease activity"/>
    <property type="evidence" value="ECO:0007669"/>
    <property type="project" value="InterPro"/>
</dbReference>
<feature type="binding site" evidence="4">
    <location>
        <position position="152"/>
    </location>
    <ligand>
        <name>a divalent metal cation</name>
        <dbReference type="ChEBI" id="CHEBI:60240"/>
        <label>2</label>
    </ligand>
</feature>
<organism evidence="5 6">
    <name type="scientific">Ehrlichia ruminantium</name>
    <name type="common">heartwater rickettsia</name>
    <name type="synonym">Cowdria ruminantium</name>
    <dbReference type="NCBI Taxonomy" id="779"/>
    <lineage>
        <taxon>Bacteria</taxon>
        <taxon>Pseudomonadati</taxon>
        <taxon>Pseudomonadota</taxon>
        <taxon>Alphaproteobacteria</taxon>
        <taxon>Rickettsiales</taxon>
        <taxon>Anaplasmataceae</taxon>
        <taxon>Ehrlichia</taxon>
    </lineage>
</organism>
<evidence type="ECO:0000256" key="2">
    <source>
        <dbReference type="ARBA" id="ARBA00022723"/>
    </source>
</evidence>
<dbReference type="GO" id="GO:0005829">
    <property type="term" value="C:cytosol"/>
    <property type="evidence" value="ECO:0007669"/>
    <property type="project" value="TreeGrafter"/>
</dbReference>
<feature type="binding site" evidence="4">
    <location>
        <position position="91"/>
    </location>
    <ligand>
        <name>a divalent metal cation</name>
        <dbReference type="ChEBI" id="CHEBI:60240"/>
        <label>1</label>
    </ligand>
</feature>
<proteinExistence type="inferred from homology"/>
<evidence type="ECO:0000256" key="1">
    <source>
        <dbReference type="ARBA" id="ARBA00009275"/>
    </source>
</evidence>
<keyword evidence="2 4" id="KW-0479">Metal-binding</keyword>
<accession>A0AAE6UJF5</accession>
<dbReference type="InterPro" id="IPR001130">
    <property type="entry name" value="TatD-like"/>
</dbReference>
<dbReference type="PIRSF" id="PIRSF005902">
    <property type="entry name" value="DNase_TatD"/>
    <property type="match status" value="1"/>
</dbReference>
<keyword evidence="3" id="KW-0378">Hydrolase</keyword>
<dbReference type="FunFam" id="3.20.20.140:FF:000005">
    <property type="entry name" value="TatD family hydrolase"/>
    <property type="match status" value="1"/>
</dbReference>
<feature type="binding site" evidence="4">
    <location>
        <position position="6"/>
    </location>
    <ligand>
        <name>a divalent metal cation</name>
        <dbReference type="ChEBI" id="CHEBI:60240"/>
        <label>1</label>
    </ligand>
</feature>
<evidence type="ECO:0000313" key="5">
    <source>
        <dbReference type="EMBL" id="QGR03296.1"/>
    </source>
</evidence>
<dbReference type="PROSITE" id="PS01137">
    <property type="entry name" value="TATD_1"/>
    <property type="match status" value="1"/>
</dbReference>
<gene>
    <name evidence="5" type="ORF">EDL80_01645</name>
</gene>
<evidence type="ECO:0000256" key="3">
    <source>
        <dbReference type="ARBA" id="ARBA00022801"/>
    </source>
</evidence>
<sequence length="261" mass="29374">MIVDSHCHLNYFNVEELPVIISNAKENNVSIMQTVCTTLTEYANLRTISESYKQVYFSVGVHPTNSADGESVSVEELVSLSHHSKVIGLGETGLDFYKCGDAVKQEKNFLAHIDASRRTGLPVIIHSRDADKRMIEILVSEMNEKPFLGLMHCFASSEELAIKAIELGLYISFSGIVTFKNAKVVQEVARFTPKNRVLVETDAPFLSPEPYRGQKNEPARTKFVVQCLAKLWDISIEEVSSLTTDNFFRLFKKCAEHFYAL</sequence>
<dbReference type="AlphaFoldDB" id="A0AAE6UJF5"/>
<feature type="binding site" evidence="4">
    <location>
        <position position="8"/>
    </location>
    <ligand>
        <name>a divalent metal cation</name>
        <dbReference type="ChEBI" id="CHEBI:60240"/>
        <label>1</label>
    </ligand>
</feature>
<evidence type="ECO:0000313" key="6">
    <source>
        <dbReference type="Proteomes" id="UP000422822"/>
    </source>
</evidence>
<dbReference type="InterPro" id="IPR015991">
    <property type="entry name" value="TatD/YcfH-like"/>
</dbReference>
<dbReference type="CDD" id="cd01310">
    <property type="entry name" value="TatD_DNAse"/>
    <property type="match status" value="1"/>
</dbReference>
<dbReference type="NCBIfam" id="TIGR00010">
    <property type="entry name" value="YchF/TatD family DNA exonuclease"/>
    <property type="match status" value="1"/>
</dbReference>
<protein>
    <submittedName>
        <fullName evidence="5">TatD family deoxyribonuclease</fullName>
    </submittedName>
</protein>
<name>A0AAE6UJF5_EHRRU</name>
<dbReference type="Gene3D" id="3.20.20.140">
    <property type="entry name" value="Metal-dependent hydrolases"/>
    <property type="match status" value="1"/>
</dbReference>
<evidence type="ECO:0000256" key="4">
    <source>
        <dbReference type="PIRSR" id="PIRSR005902-1"/>
    </source>
</evidence>
<dbReference type="EMBL" id="CP033455">
    <property type="protein sequence ID" value="QGR03296.1"/>
    <property type="molecule type" value="Genomic_DNA"/>
</dbReference>
<dbReference type="InterPro" id="IPR018228">
    <property type="entry name" value="DNase_TatD-rel_CS"/>
</dbReference>
<dbReference type="RefSeq" id="WP_158406469.1">
    <property type="nucleotide sequence ID" value="NZ_CP033454.1"/>
</dbReference>
<dbReference type="InterPro" id="IPR032466">
    <property type="entry name" value="Metal_Hydrolase"/>
</dbReference>
<feature type="binding site" evidence="4">
    <location>
        <position position="126"/>
    </location>
    <ligand>
        <name>a divalent metal cation</name>
        <dbReference type="ChEBI" id="CHEBI:60240"/>
        <label>2</label>
    </ligand>
</feature>
<comment type="similarity">
    <text evidence="1">Belongs to the metallo-dependent hydrolases superfamily. TatD-type hydrolase family.</text>
</comment>
<dbReference type="PANTHER" id="PTHR46124:SF2">
    <property type="entry name" value="D-AMINOACYL-TRNA DEACYLASE"/>
    <property type="match status" value="1"/>
</dbReference>
<reference evidence="5 6" key="1">
    <citation type="submission" date="2018-10" db="EMBL/GenBank/DDBJ databases">
        <title>Propagation and draft genome sequences of three atypical Erhlichia ruminantium isolates.</title>
        <authorList>
            <person name="Liebenberg J."/>
            <person name="Steyn H."/>
            <person name="Josemans A."/>
            <person name="Zweygarth E."/>
        </authorList>
    </citation>
    <scope>NUCLEOTIDE SEQUENCE [LARGE SCALE GENOMIC DNA]</scope>
    <source>
        <strain evidence="5 6">Omatjenne</strain>
    </source>
</reference>
<keyword evidence="6" id="KW-1185">Reference proteome</keyword>
<dbReference type="GO" id="GO:0046872">
    <property type="term" value="F:metal ion binding"/>
    <property type="evidence" value="ECO:0007669"/>
    <property type="project" value="UniProtKB-KW"/>
</dbReference>
<dbReference type="SUPFAM" id="SSF51556">
    <property type="entry name" value="Metallo-dependent hydrolases"/>
    <property type="match status" value="1"/>
</dbReference>
<dbReference type="Proteomes" id="UP000422822">
    <property type="component" value="Chromosome"/>
</dbReference>
<dbReference type="Pfam" id="PF01026">
    <property type="entry name" value="TatD_DNase"/>
    <property type="match status" value="1"/>
</dbReference>
<feature type="binding site" evidence="4">
    <location>
        <position position="202"/>
    </location>
    <ligand>
        <name>a divalent metal cation</name>
        <dbReference type="ChEBI" id="CHEBI:60240"/>
        <label>1</label>
    </ligand>
</feature>
<dbReference type="PANTHER" id="PTHR46124">
    <property type="entry name" value="D-AMINOACYL-TRNA DEACYLASE"/>
    <property type="match status" value="1"/>
</dbReference>